<dbReference type="InterPro" id="IPR002110">
    <property type="entry name" value="Ankyrin_rpt"/>
</dbReference>
<proteinExistence type="predicted"/>
<dbReference type="SMART" id="SM00248">
    <property type="entry name" value="ANK"/>
    <property type="match status" value="4"/>
</dbReference>
<evidence type="ECO:0000256" key="1">
    <source>
        <dbReference type="ARBA" id="ARBA00022737"/>
    </source>
</evidence>
<evidence type="ECO:0000313" key="4">
    <source>
        <dbReference type="Proteomes" id="UP000254968"/>
    </source>
</evidence>
<accession>A0A378HYR3</accession>
<dbReference type="Gene3D" id="1.25.40.20">
    <property type="entry name" value="Ankyrin repeat-containing domain"/>
    <property type="match status" value="1"/>
</dbReference>
<evidence type="ECO:0000313" key="3">
    <source>
        <dbReference type="EMBL" id="STX28047.1"/>
    </source>
</evidence>
<evidence type="ECO:0000256" key="2">
    <source>
        <dbReference type="ARBA" id="ARBA00023043"/>
    </source>
</evidence>
<dbReference type="RefSeq" id="WP_115301823.1">
    <property type="nucleotide sequence ID" value="NZ_CAAAHO010000008.1"/>
</dbReference>
<dbReference type="AlphaFoldDB" id="A0A378HYR3"/>
<protein>
    <submittedName>
        <fullName evidence="3">Ankyrin repeat-containing protein</fullName>
    </submittedName>
</protein>
<dbReference type="InterPro" id="IPR036770">
    <property type="entry name" value="Ankyrin_rpt-contain_sf"/>
</dbReference>
<dbReference type="Proteomes" id="UP000254968">
    <property type="component" value="Unassembled WGS sequence"/>
</dbReference>
<keyword evidence="4" id="KW-1185">Reference proteome</keyword>
<keyword evidence="2" id="KW-0040">ANK repeat</keyword>
<name>A0A378HYR3_9GAMM</name>
<dbReference type="SUPFAM" id="SSF48403">
    <property type="entry name" value="Ankyrin repeat"/>
    <property type="match status" value="1"/>
</dbReference>
<sequence>MDIFNELAQHFEAIDDFKRFIDSQLAVDPQFLERTFWLDGQQVAILNYLIQQHEIENRNLIEFINYLFVKGIDTYLHQPIHLTLKLKKVDLLSLLLTKIPHLSQGSRASQHALNSYDETGQTMLSHAIESGDVSVFTRIFALNLNIHQASRVSVADGMQGFLQPLQQAVAVNFPEAVDKLLNAGAQVDNPCLDIKETPLLLAAHLGKIDALKVLLNHPRASAIVEQQTNNKNAEGHTAIELLCRRLQENKEPEQALKGIAMLLCHGTPAPTNELFRDLLTTHRVKLVKAVKEYTADGHASIKFLRASHDKNNALHGIVYSGKTWSQMVKKFFGVTDRLAFKCEKLFLLDVNHSQADQDEQLFASFVKRYRESIKRSTFYSPWSEMLSKITTGQVNNWTDVCQYAKDYPSTRTARIVEEMTKPEPEVYVNLSNL</sequence>
<reference evidence="3 4" key="1">
    <citation type="submission" date="2018-06" db="EMBL/GenBank/DDBJ databases">
        <authorList>
            <consortium name="Pathogen Informatics"/>
            <person name="Doyle S."/>
        </authorList>
    </citation>
    <scope>NUCLEOTIDE SEQUENCE [LARGE SCALE GENOMIC DNA]</scope>
    <source>
        <strain evidence="3 4">NCTC13315</strain>
    </source>
</reference>
<dbReference type="OrthoDB" id="5634323at2"/>
<dbReference type="EMBL" id="UGNV01000001">
    <property type="protein sequence ID" value="STX28047.1"/>
    <property type="molecule type" value="Genomic_DNA"/>
</dbReference>
<keyword evidence="1" id="KW-0677">Repeat</keyword>
<dbReference type="PANTHER" id="PTHR24198:SF165">
    <property type="entry name" value="ANKYRIN REPEAT-CONTAINING PROTEIN-RELATED"/>
    <property type="match status" value="1"/>
</dbReference>
<dbReference type="PANTHER" id="PTHR24198">
    <property type="entry name" value="ANKYRIN REPEAT AND PROTEIN KINASE DOMAIN-CONTAINING PROTEIN"/>
    <property type="match status" value="1"/>
</dbReference>
<gene>
    <name evidence="3" type="ORF">NCTC13315_00570</name>
</gene>
<organism evidence="3 4">
    <name type="scientific">Legionella beliardensis</name>
    <dbReference type="NCBI Taxonomy" id="91822"/>
    <lineage>
        <taxon>Bacteria</taxon>
        <taxon>Pseudomonadati</taxon>
        <taxon>Pseudomonadota</taxon>
        <taxon>Gammaproteobacteria</taxon>
        <taxon>Legionellales</taxon>
        <taxon>Legionellaceae</taxon>
        <taxon>Legionella</taxon>
    </lineage>
</organism>